<dbReference type="PANTHER" id="PTHR42812:SF12">
    <property type="entry name" value="BETA-XYLOSIDASE-RELATED"/>
    <property type="match status" value="1"/>
</dbReference>
<gene>
    <name evidence="9" type="ORF">AW736_25025</name>
</gene>
<dbReference type="Pfam" id="PF17851">
    <property type="entry name" value="GH43_C2"/>
    <property type="match status" value="1"/>
</dbReference>
<keyword evidence="10" id="KW-1185">Reference proteome</keyword>
<organism evidence="9 10">
    <name type="scientific">Termitidicoccus mucosus</name>
    <dbReference type="NCBI Taxonomy" id="1184151"/>
    <lineage>
        <taxon>Bacteria</taxon>
        <taxon>Pseudomonadati</taxon>
        <taxon>Verrucomicrobiota</taxon>
        <taxon>Opitutia</taxon>
        <taxon>Opitutales</taxon>
        <taxon>Opitutaceae</taxon>
        <taxon>Termitidicoccus</taxon>
    </lineage>
</organism>
<feature type="active site" description="Proton donor" evidence="4">
    <location>
        <position position="205"/>
    </location>
</feature>
<name>A0A178IC26_9BACT</name>
<dbReference type="RefSeq" id="WP_068773002.1">
    <property type="nucleotide sequence ID" value="NZ_CP109796.1"/>
</dbReference>
<dbReference type="Pfam" id="PF04616">
    <property type="entry name" value="Glyco_hydro_43"/>
    <property type="match status" value="1"/>
</dbReference>
<feature type="compositionally biased region" description="Low complexity" evidence="7">
    <location>
        <begin position="1"/>
        <end position="19"/>
    </location>
</feature>
<evidence type="ECO:0000256" key="5">
    <source>
        <dbReference type="PIRSR" id="PIRSR606710-2"/>
    </source>
</evidence>
<dbReference type="OrthoDB" id="181757at2"/>
<sequence>MHSATASPSPSPTRPAWRPDLGDGTYKNPVLNADYSDPDAIRVGDDYWMISSSFCHVPGLPVLHSRDLVNWTLVNHALPALVPGKHYSGVRHGHGVWAPALRHHAGLFWIYYPDPDFGIYAITARDPRGGWSDPVLVKGGKGLIDPCPLWDDDGRVWLVHGWAKSRSGICNIITLHRLAADGLSVADEGRVVIDGNAMPGWNTIEGPKFYKRNGWYYIFAPAGGVGTGYQAVFRSRNIDGPYEDRITLERGNTHVNGPHQGAWVDTPLGEHWFLHFQEIPAMGRVVHLQPMTWGKDDWPRMGTAAGSAAEGDAPGHPVLRHAMPRTASSSSANTAAVAAEPATSDDFSSARLGRQWQWQANPREAWARIDTAAQTLHLACVPTPEPHSHWLSPNLLLQKFPAPAFTATVAMRFAPSGEGGTAGLMVFGYNYAWLGLRREDGALRLLLVTCHDAHEAAAREHIVASAGVASSEVFLRVTVTPHAECRFSRSDDGKTFIPIGGVFQATSSRWVGAKVGLFASALPDSRPGDSAAFRQFTVTA</sequence>
<dbReference type="CDD" id="cd09001">
    <property type="entry name" value="GH43_FsAxh1-like"/>
    <property type="match status" value="1"/>
</dbReference>
<keyword evidence="3 6" id="KW-0326">Glycosidase</keyword>
<comment type="similarity">
    <text evidence="1 6">Belongs to the glycosyl hydrolase 43 family.</text>
</comment>
<evidence type="ECO:0000259" key="8">
    <source>
        <dbReference type="Pfam" id="PF17851"/>
    </source>
</evidence>
<protein>
    <recommendedName>
        <fullName evidence="8">Beta-xylosidase C-terminal Concanavalin A-like domain-containing protein</fullName>
    </recommendedName>
</protein>
<dbReference type="Proteomes" id="UP000078486">
    <property type="component" value="Unassembled WGS sequence"/>
</dbReference>
<evidence type="ECO:0000313" key="9">
    <source>
        <dbReference type="EMBL" id="OAM87171.1"/>
    </source>
</evidence>
<evidence type="ECO:0000256" key="3">
    <source>
        <dbReference type="ARBA" id="ARBA00023295"/>
    </source>
</evidence>
<feature type="site" description="Important for catalytic activity, responsible for pKa modulation of the active site Glu and correct orientation of both the proton donor and substrate" evidence="5">
    <location>
        <position position="145"/>
    </location>
</feature>
<dbReference type="InterPro" id="IPR051795">
    <property type="entry name" value="Glycosyl_Hydrlase_43"/>
</dbReference>
<evidence type="ECO:0000256" key="6">
    <source>
        <dbReference type="RuleBase" id="RU361187"/>
    </source>
</evidence>
<dbReference type="InterPro" id="IPR006710">
    <property type="entry name" value="Glyco_hydro_43"/>
</dbReference>
<keyword evidence="2 6" id="KW-0378">Hydrolase</keyword>
<comment type="caution">
    <text evidence="9">The sequence shown here is derived from an EMBL/GenBank/DDBJ whole genome shotgun (WGS) entry which is preliminary data.</text>
</comment>
<dbReference type="Gene3D" id="2.115.10.20">
    <property type="entry name" value="Glycosyl hydrolase domain, family 43"/>
    <property type="match status" value="1"/>
</dbReference>
<evidence type="ECO:0000256" key="2">
    <source>
        <dbReference type="ARBA" id="ARBA00022801"/>
    </source>
</evidence>
<evidence type="ECO:0000256" key="1">
    <source>
        <dbReference type="ARBA" id="ARBA00009865"/>
    </source>
</evidence>
<evidence type="ECO:0000256" key="4">
    <source>
        <dbReference type="PIRSR" id="PIRSR606710-1"/>
    </source>
</evidence>
<accession>A0A178IC26</accession>
<dbReference type="EMBL" id="LRRQ01000180">
    <property type="protein sequence ID" value="OAM87171.1"/>
    <property type="molecule type" value="Genomic_DNA"/>
</dbReference>
<dbReference type="SUPFAM" id="SSF49899">
    <property type="entry name" value="Concanavalin A-like lectins/glucanases"/>
    <property type="match status" value="1"/>
</dbReference>
<dbReference type="GO" id="GO:0005975">
    <property type="term" value="P:carbohydrate metabolic process"/>
    <property type="evidence" value="ECO:0007669"/>
    <property type="project" value="InterPro"/>
</dbReference>
<feature type="region of interest" description="Disordered" evidence="7">
    <location>
        <begin position="1"/>
        <end position="21"/>
    </location>
</feature>
<dbReference type="InterPro" id="IPR041542">
    <property type="entry name" value="GH43_C2"/>
</dbReference>
<dbReference type="PANTHER" id="PTHR42812">
    <property type="entry name" value="BETA-XYLOSIDASE"/>
    <property type="match status" value="1"/>
</dbReference>
<dbReference type="SUPFAM" id="SSF75005">
    <property type="entry name" value="Arabinanase/levansucrase/invertase"/>
    <property type="match status" value="1"/>
</dbReference>
<evidence type="ECO:0000313" key="10">
    <source>
        <dbReference type="Proteomes" id="UP000078486"/>
    </source>
</evidence>
<dbReference type="GO" id="GO:0004553">
    <property type="term" value="F:hydrolase activity, hydrolyzing O-glycosyl compounds"/>
    <property type="evidence" value="ECO:0007669"/>
    <property type="project" value="InterPro"/>
</dbReference>
<dbReference type="Gene3D" id="2.60.120.200">
    <property type="match status" value="1"/>
</dbReference>
<dbReference type="InterPro" id="IPR023296">
    <property type="entry name" value="Glyco_hydro_beta-prop_sf"/>
</dbReference>
<dbReference type="STRING" id="1184151.AW736_25025"/>
<dbReference type="InterPro" id="IPR013320">
    <property type="entry name" value="ConA-like_dom_sf"/>
</dbReference>
<feature type="active site" description="Proton acceptor" evidence="4">
    <location>
        <position position="37"/>
    </location>
</feature>
<proteinExistence type="inferred from homology"/>
<reference evidence="9 10" key="1">
    <citation type="submission" date="2016-01" db="EMBL/GenBank/DDBJ databases">
        <title>High potential of lignocellulose degradation of a new Verrucomicrobia species.</title>
        <authorList>
            <person name="Wang Y."/>
            <person name="Shi Y."/>
            <person name="Qiu Z."/>
            <person name="Liu S."/>
            <person name="Yang H."/>
        </authorList>
    </citation>
    <scope>NUCLEOTIDE SEQUENCE [LARGE SCALE GENOMIC DNA]</scope>
    <source>
        <strain evidence="9 10">TSB47</strain>
    </source>
</reference>
<evidence type="ECO:0000256" key="7">
    <source>
        <dbReference type="SAM" id="MobiDB-lite"/>
    </source>
</evidence>
<dbReference type="AlphaFoldDB" id="A0A178IC26"/>
<feature type="domain" description="Beta-xylosidase C-terminal Concanavalin A-like" evidence="8">
    <location>
        <begin position="344"/>
        <end position="538"/>
    </location>
</feature>